<evidence type="ECO:0000256" key="9">
    <source>
        <dbReference type="ARBA" id="ARBA00048048"/>
    </source>
</evidence>
<feature type="region of interest" description="Disordered" evidence="11">
    <location>
        <begin position="420"/>
        <end position="473"/>
    </location>
</feature>
<protein>
    <recommendedName>
        <fullName evidence="10">Palmitoyltransferase</fullName>
        <ecNumber evidence="10">2.3.1.225</ecNumber>
    </recommendedName>
</protein>
<comment type="catalytic activity">
    <reaction evidence="9 10">
        <text>L-cysteinyl-[protein] + hexadecanoyl-CoA = S-hexadecanoyl-L-cysteinyl-[protein] + CoA</text>
        <dbReference type="Rhea" id="RHEA:36683"/>
        <dbReference type="Rhea" id="RHEA-COMP:10131"/>
        <dbReference type="Rhea" id="RHEA-COMP:11032"/>
        <dbReference type="ChEBI" id="CHEBI:29950"/>
        <dbReference type="ChEBI" id="CHEBI:57287"/>
        <dbReference type="ChEBI" id="CHEBI:57379"/>
        <dbReference type="ChEBI" id="CHEBI:74151"/>
        <dbReference type="EC" id="2.3.1.225"/>
    </reaction>
</comment>
<evidence type="ECO:0000256" key="5">
    <source>
        <dbReference type="ARBA" id="ARBA00023136"/>
    </source>
</evidence>
<dbReference type="PANTHER" id="PTHR22883">
    <property type="entry name" value="ZINC FINGER DHHC DOMAIN CONTAINING PROTEIN"/>
    <property type="match status" value="1"/>
</dbReference>
<feature type="transmembrane region" description="Helical" evidence="10">
    <location>
        <begin position="200"/>
        <end position="223"/>
    </location>
</feature>
<keyword evidence="5 10" id="KW-0472">Membrane</keyword>
<dbReference type="GO" id="GO:0006612">
    <property type="term" value="P:protein targeting to membrane"/>
    <property type="evidence" value="ECO:0007669"/>
    <property type="project" value="TreeGrafter"/>
</dbReference>
<comment type="caution">
    <text evidence="13">The sequence shown here is derived from an EMBL/GenBank/DDBJ whole genome shotgun (WGS) entry which is preliminary data.</text>
</comment>
<evidence type="ECO:0000256" key="7">
    <source>
        <dbReference type="ARBA" id="ARBA00023288"/>
    </source>
</evidence>
<keyword evidence="2 10" id="KW-0808">Transferase</keyword>
<evidence type="ECO:0000256" key="8">
    <source>
        <dbReference type="ARBA" id="ARBA00023315"/>
    </source>
</evidence>
<dbReference type="GO" id="GO:0019706">
    <property type="term" value="F:protein-cysteine S-palmitoyltransferase activity"/>
    <property type="evidence" value="ECO:0007669"/>
    <property type="project" value="UniProtKB-EC"/>
</dbReference>
<keyword evidence="3 10" id="KW-0812">Transmembrane</keyword>
<keyword evidence="6" id="KW-0564">Palmitate</keyword>
<keyword evidence="8 10" id="KW-0012">Acyltransferase</keyword>
<evidence type="ECO:0000256" key="2">
    <source>
        <dbReference type="ARBA" id="ARBA00022679"/>
    </source>
</evidence>
<evidence type="ECO:0000313" key="14">
    <source>
        <dbReference type="Proteomes" id="UP000756346"/>
    </source>
</evidence>
<comment type="subcellular location">
    <subcellularLocation>
        <location evidence="1">Membrane</location>
        <topology evidence="1">Multi-pass membrane protein</topology>
    </subcellularLocation>
</comment>
<reference evidence="13" key="1">
    <citation type="journal article" date="2021" name="Nat. Commun.">
        <title>Genetic determinants of endophytism in the Arabidopsis root mycobiome.</title>
        <authorList>
            <person name="Mesny F."/>
            <person name="Miyauchi S."/>
            <person name="Thiergart T."/>
            <person name="Pickel B."/>
            <person name="Atanasova L."/>
            <person name="Karlsson M."/>
            <person name="Huettel B."/>
            <person name="Barry K.W."/>
            <person name="Haridas S."/>
            <person name="Chen C."/>
            <person name="Bauer D."/>
            <person name="Andreopoulos W."/>
            <person name="Pangilinan J."/>
            <person name="LaButti K."/>
            <person name="Riley R."/>
            <person name="Lipzen A."/>
            <person name="Clum A."/>
            <person name="Drula E."/>
            <person name="Henrissat B."/>
            <person name="Kohler A."/>
            <person name="Grigoriev I.V."/>
            <person name="Martin F.M."/>
            <person name="Hacquard S."/>
        </authorList>
    </citation>
    <scope>NUCLEOTIDE SEQUENCE</scope>
    <source>
        <strain evidence="13">MPI-CAGE-CH-0230</strain>
    </source>
</reference>
<evidence type="ECO:0000259" key="12">
    <source>
        <dbReference type="Pfam" id="PF01529"/>
    </source>
</evidence>
<dbReference type="AlphaFoldDB" id="A0A9P8Y4G2"/>
<comment type="domain">
    <text evidence="10">The DHHC domain is required for palmitoyltransferase activity.</text>
</comment>
<dbReference type="GO" id="GO:0005783">
    <property type="term" value="C:endoplasmic reticulum"/>
    <property type="evidence" value="ECO:0007669"/>
    <property type="project" value="TreeGrafter"/>
</dbReference>
<dbReference type="InterPro" id="IPR039859">
    <property type="entry name" value="PFA4/ZDH16/20/ERF2-like"/>
</dbReference>
<sequence length="473" mass="53906">MGLLANLVIAILVVAFLILIAFFGRLPALRHTPVAWLHRLIWIRIPRAVLAADQRLTSGRLTSSISRFFTYMLYDKHPTILVFFLLLLTVGEILYLPGAWPRLSRFNQVFGFISIVLPYWFLYKAAYTDPGIISSANHARYMSHYPYDFTLFHPGQVCKTCLLLKPARSKHCSVCKRCVARMDHHCVFINNCVGYANQHYFLLLLLTTAWLTTYGAVLGFNLVRDSAIAKTGNDNFALFKRASMPWQHYFLLLMIGIQADVGVGSVTLLTTMTTPMVWALLGYHVYLIWCGTTTNESMKWSDWKIEMDEGCAFKRSLHPPPPLERHRDHAVEPAWTRWPVEAMQILVRTEDGHPPHKESPYGFGEWERVWSLREVENLYDIGFWDNLTDIMIKEYSFRAEGRGGLRDDDEFAGNEDDVEAYGSRERLRGGSGGSGASGSRDVTRDVRRAHKERARRSKKPNIPTVSGIVNAAT</sequence>
<feature type="transmembrane region" description="Helical" evidence="10">
    <location>
        <begin position="7"/>
        <end position="26"/>
    </location>
</feature>
<evidence type="ECO:0000256" key="6">
    <source>
        <dbReference type="ARBA" id="ARBA00023139"/>
    </source>
</evidence>
<dbReference type="InterPro" id="IPR001594">
    <property type="entry name" value="Palmitoyltrfase_DHHC"/>
</dbReference>
<dbReference type="EMBL" id="JAGTJQ010000006">
    <property type="protein sequence ID" value="KAH7029506.1"/>
    <property type="molecule type" value="Genomic_DNA"/>
</dbReference>
<evidence type="ECO:0000256" key="10">
    <source>
        <dbReference type="RuleBase" id="RU079119"/>
    </source>
</evidence>
<evidence type="ECO:0000256" key="3">
    <source>
        <dbReference type="ARBA" id="ARBA00022692"/>
    </source>
</evidence>
<keyword evidence="7" id="KW-0449">Lipoprotein</keyword>
<feature type="transmembrane region" description="Helical" evidence="10">
    <location>
        <begin position="109"/>
        <end position="127"/>
    </location>
</feature>
<dbReference type="RefSeq" id="XP_046011794.1">
    <property type="nucleotide sequence ID" value="XM_046150079.1"/>
</dbReference>
<gene>
    <name evidence="13" type="ORF">B0I36DRAFT_244707</name>
</gene>
<feature type="domain" description="Palmitoyltransferase DHHC" evidence="12">
    <location>
        <begin position="153"/>
        <end position="300"/>
    </location>
</feature>
<keyword evidence="14" id="KW-1185">Reference proteome</keyword>
<evidence type="ECO:0000256" key="11">
    <source>
        <dbReference type="SAM" id="MobiDB-lite"/>
    </source>
</evidence>
<dbReference type="OrthoDB" id="9909019at2759"/>
<dbReference type="GO" id="GO:0016020">
    <property type="term" value="C:membrane"/>
    <property type="evidence" value="ECO:0007669"/>
    <property type="project" value="UniProtKB-SubCell"/>
</dbReference>
<keyword evidence="4 10" id="KW-1133">Transmembrane helix</keyword>
<proteinExistence type="inferred from homology"/>
<accession>A0A9P8Y4G2</accession>
<feature type="transmembrane region" description="Helical" evidence="10">
    <location>
        <begin position="79"/>
        <end position="97"/>
    </location>
</feature>
<evidence type="ECO:0000313" key="13">
    <source>
        <dbReference type="EMBL" id="KAH7029506.1"/>
    </source>
</evidence>
<dbReference type="PANTHER" id="PTHR22883:SF288">
    <property type="entry name" value="PALMITOYLTRANSFERASE SWF1"/>
    <property type="match status" value="1"/>
</dbReference>
<organism evidence="13 14">
    <name type="scientific">Microdochium trichocladiopsis</name>
    <dbReference type="NCBI Taxonomy" id="1682393"/>
    <lineage>
        <taxon>Eukaryota</taxon>
        <taxon>Fungi</taxon>
        <taxon>Dikarya</taxon>
        <taxon>Ascomycota</taxon>
        <taxon>Pezizomycotina</taxon>
        <taxon>Sordariomycetes</taxon>
        <taxon>Xylariomycetidae</taxon>
        <taxon>Xylariales</taxon>
        <taxon>Microdochiaceae</taxon>
        <taxon>Microdochium</taxon>
    </lineage>
</organism>
<dbReference type="EC" id="2.3.1.225" evidence="10"/>
<dbReference type="PROSITE" id="PS50216">
    <property type="entry name" value="DHHC"/>
    <property type="match status" value="1"/>
</dbReference>
<feature type="compositionally biased region" description="Basic residues" evidence="11">
    <location>
        <begin position="447"/>
        <end position="459"/>
    </location>
</feature>
<evidence type="ECO:0000256" key="1">
    <source>
        <dbReference type="ARBA" id="ARBA00004141"/>
    </source>
</evidence>
<name>A0A9P8Y4G2_9PEZI</name>
<comment type="similarity">
    <text evidence="10">Belongs to the DHHC palmitoyltransferase family.</text>
</comment>
<dbReference type="GeneID" id="70179625"/>
<dbReference type="GO" id="GO:0005794">
    <property type="term" value="C:Golgi apparatus"/>
    <property type="evidence" value="ECO:0007669"/>
    <property type="project" value="TreeGrafter"/>
</dbReference>
<evidence type="ECO:0000256" key="4">
    <source>
        <dbReference type="ARBA" id="ARBA00022989"/>
    </source>
</evidence>
<dbReference type="Pfam" id="PF01529">
    <property type="entry name" value="DHHC"/>
    <property type="match status" value="1"/>
</dbReference>
<feature type="transmembrane region" description="Helical" evidence="10">
    <location>
        <begin position="249"/>
        <end position="270"/>
    </location>
</feature>
<dbReference type="Proteomes" id="UP000756346">
    <property type="component" value="Unassembled WGS sequence"/>
</dbReference>